<reference evidence="1" key="1">
    <citation type="submission" date="2021-05" db="EMBL/GenBank/DDBJ databases">
        <authorList>
            <person name="Pan Q."/>
            <person name="Jouanno E."/>
            <person name="Zahm M."/>
            <person name="Klopp C."/>
            <person name="Cabau C."/>
            <person name="Louis A."/>
            <person name="Berthelot C."/>
            <person name="Parey E."/>
            <person name="Roest Crollius H."/>
            <person name="Montfort J."/>
            <person name="Robinson-Rechavi M."/>
            <person name="Bouchez O."/>
            <person name="Lampietro C."/>
            <person name="Lopez Roques C."/>
            <person name="Donnadieu C."/>
            <person name="Postlethwait J."/>
            <person name="Bobe J."/>
            <person name="Dillon D."/>
            <person name="Chandos A."/>
            <person name="von Hippel F."/>
            <person name="Guiguen Y."/>
        </authorList>
    </citation>
    <scope>NUCLEOTIDE SEQUENCE</scope>
    <source>
        <strain evidence="1">YG-Jan2019</strain>
    </source>
</reference>
<gene>
    <name evidence="1" type="ORF">DPEC_G00271420</name>
</gene>
<comment type="caution">
    <text evidence="1">The sequence shown here is derived from an EMBL/GenBank/DDBJ whole genome shotgun (WGS) entry which is preliminary data.</text>
</comment>
<name>A0ACC2FPR2_DALPE</name>
<dbReference type="Proteomes" id="UP001157502">
    <property type="component" value="Chromosome 24"/>
</dbReference>
<proteinExistence type="predicted"/>
<organism evidence="1 2">
    <name type="scientific">Dallia pectoralis</name>
    <name type="common">Alaska blackfish</name>
    <dbReference type="NCBI Taxonomy" id="75939"/>
    <lineage>
        <taxon>Eukaryota</taxon>
        <taxon>Metazoa</taxon>
        <taxon>Chordata</taxon>
        <taxon>Craniata</taxon>
        <taxon>Vertebrata</taxon>
        <taxon>Euteleostomi</taxon>
        <taxon>Actinopterygii</taxon>
        <taxon>Neopterygii</taxon>
        <taxon>Teleostei</taxon>
        <taxon>Protacanthopterygii</taxon>
        <taxon>Esociformes</taxon>
        <taxon>Umbridae</taxon>
        <taxon>Dallia</taxon>
    </lineage>
</organism>
<sequence length="453" mass="50777">MYACIIYAEAINTESWALHLNCTAELIDEIAKKHGFHNLRRVTTNMRHACISDHSEMSSTAPLAAVAIPLALEANPTLTWRDVQHLMVRASKPADLQIKNWPFNVVGRPVSHYFGYELLDAERVVDLTSKWKAVKPKKKCTMYIITRAVTLSRKLKVKWNVTACHGDRNWIRSLEHIQAFLTLTCSGRGALSISHITPTIISNSLLKRPYAGFSDWAFISTLCWDPDPSGHQVIQRENNKYSTNRGVLLQFKRELHRTDERMISRRIKRSGAQKCVVRMSNGSCEYCVYPLYVLESICLTSCPPHYYESDGDSAHYHRSCLACHPNCQTCSGKQETDCLDCPPYSTLDSSLSTCSSPVYPWDYRVTVDMNRTALILCVLVGGALVVLFLLWVTAWIVNTVFFTCVAVRNQAGGSPGQGSNHEARDVDMVVFSVTEGQAENGEITSAFTNVPTT</sequence>
<accession>A0ACC2FPR2</accession>
<evidence type="ECO:0000313" key="1">
    <source>
        <dbReference type="EMBL" id="KAJ7993341.1"/>
    </source>
</evidence>
<keyword evidence="2" id="KW-1185">Reference proteome</keyword>
<evidence type="ECO:0000313" key="2">
    <source>
        <dbReference type="Proteomes" id="UP001157502"/>
    </source>
</evidence>
<dbReference type="EMBL" id="CM055751">
    <property type="protein sequence ID" value="KAJ7993341.1"/>
    <property type="molecule type" value="Genomic_DNA"/>
</dbReference>
<protein>
    <submittedName>
        <fullName evidence="1">Uncharacterized protein</fullName>
    </submittedName>
</protein>